<dbReference type="GO" id="GO:0003677">
    <property type="term" value="F:DNA binding"/>
    <property type="evidence" value="ECO:0007669"/>
    <property type="project" value="UniProtKB-UniRule"/>
</dbReference>
<gene>
    <name evidence="12" type="ORF">HLQ16_20385</name>
</gene>
<dbReference type="Pfam" id="PF00589">
    <property type="entry name" value="Phage_integrase"/>
    <property type="match status" value="1"/>
</dbReference>
<keyword evidence="6 9" id="KW-0238">DNA-binding</keyword>
<feature type="domain" description="Tyr recombinase" evidence="10">
    <location>
        <begin position="140"/>
        <end position="325"/>
    </location>
</feature>
<dbReference type="GO" id="GO:0005737">
    <property type="term" value="C:cytoplasm"/>
    <property type="evidence" value="ECO:0007669"/>
    <property type="project" value="UniProtKB-SubCell"/>
</dbReference>
<evidence type="ECO:0000313" key="13">
    <source>
        <dbReference type="Proteomes" id="UP000531659"/>
    </source>
</evidence>
<dbReference type="PROSITE" id="PS51898">
    <property type="entry name" value="TYR_RECOMBINASE"/>
    <property type="match status" value="1"/>
</dbReference>
<protein>
    <submittedName>
        <fullName evidence="12">Tyrosine recombinase XerC</fullName>
    </submittedName>
</protein>
<keyword evidence="5" id="KW-0229">DNA integration</keyword>
<dbReference type="PANTHER" id="PTHR30349">
    <property type="entry name" value="PHAGE INTEGRASE-RELATED"/>
    <property type="match status" value="1"/>
</dbReference>
<dbReference type="PROSITE" id="PS51900">
    <property type="entry name" value="CB"/>
    <property type="match status" value="1"/>
</dbReference>
<proteinExistence type="predicted"/>
<evidence type="ECO:0000259" key="10">
    <source>
        <dbReference type="PROSITE" id="PS51898"/>
    </source>
</evidence>
<sequence>MKSDLNGIYNNELPPFLNDYFNYLSTIKGCSINTIVAYTADLSLLLKFLKMYKGLVLSDKKLKLEDIVISDLTLDTLKTLTLQDLYAFVSYLGKYRANGNYAKARKIASIKSLFKYLTTKAKVLSIDPTIDLESPKVGKRSPVFLTLNESKDLLEATISRDKHSIRDHSIITLFLNCGLRLSELCSINLSDIKEDTLSIIGKGNKERTIYLNKASLRAIHKYLPIRYMSKDKIHVEDKDALFISGKFGRINKRTVERIVKKHIGDAGLNKNKYTPHKLRHTSATLMYKYGNVDIRSLQDILGHENISTTQIYTHADDEKLRNAVKSNPLSDEQ</sequence>
<dbReference type="GO" id="GO:0006310">
    <property type="term" value="P:DNA recombination"/>
    <property type="evidence" value="ECO:0007669"/>
    <property type="project" value="UniProtKB-KW"/>
</dbReference>
<evidence type="ECO:0000259" key="11">
    <source>
        <dbReference type="PROSITE" id="PS51900"/>
    </source>
</evidence>
<evidence type="ECO:0000256" key="1">
    <source>
        <dbReference type="ARBA" id="ARBA00004496"/>
    </source>
</evidence>
<evidence type="ECO:0000256" key="6">
    <source>
        <dbReference type="ARBA" id="ARBA00023125"/>
    </source>
</evidence>
<dbReference type="InterPro" id="IPR002104">
    <property type="entry name" value="Integrase_catalytic"/>
</dbReference>
<dbReference type="SUPFAM" id="SSF56349">
    <property type="entry name" value="DNA breaking-rejoining enzymes"/>
    <property type="match status" value="1"/>
</dbReference>
<dbReference type="GO" id="GO:0051301">
    <property type="term" value="P:cell division"/>
    <property type="evidence" value="ECO:0007669"/>
    <property type="project" value="UniProtKB-KW"/>
</dbReference>
<comment type="subcellular location">
    <subcellularLocation>
        <location evidence="1">Cytoplasm</location>
    </subcellularLocation>
</comment>
<dbReference type="GO" id="GO:0015074">
    <property type="term" value="P:DNA integration"/>
    <property type="evidence" value="ECO:0007669"/>
    <property type="project" value="UniProtKB-KW"/>
</dbReference>
<dbReference type="AlphaFoldDB" id="A0A7Y3T084"/>
<dbReference type="GO" id="GO:0007059">
    <property type="term" value="P:chromosome segregation"/>
    <property type="evidence" value="ECO:0007669"/>
    <property type="project" value="UniProtKB-KW"/>
</dbReference>
<keyword evidence="3" id="KW-0132">Cell division</keyword>
<evidence type="ECO:0000256" key="5">
    <source>
        <dbReference type="ARBA" id="ARBA00022908"/>
    </source>
</evidence>
<feature type="domain" description="Core-binding (CB)" evidence="11">
    <location>
        <begin position="11"/>
        <end position="118"/>
    </location>
</feature>
<dbReference type="InterPro" id="IPR013762">
    <property type="entry name" value="Integrase-like_cat_sf"/>
</dbReference>
<evidence type="ECO:0000256" key="7">
    <source>
        <dbReference type="ARBA" id="ARBA00023172"/>
    </source>
</evidence>
<evidence type="ECO:0000256" key="4">
    <source>
        <dbReference type="ARBA" id="ARBA00022829"/>
    </source>
</evidence>
<dbReference type="Proteomes" id="UP000531659">
    <property type="component" value="Unassembled WGS sequence"/>
</dbReference>
<name>A0A7Y3T084_9CLOT</name>
<dbReference type="Gene3D" id="1.10.443.10">
    <property type="entry name" value="Intergrase catalytic core"/>
    <property type="match status" value="1"/>
</dbReference>
<dbReference type="InterPro" id="IPR010998">
    <property type="entry name" value="Integrase_recombinase_N"/>
</dbReference>
<reference evidence="12 13" key="1">
    <citation type="submission" date="2020-05" db="EMBL/GenBank/DDBJ databases">
        <title>Complete genome of Clostridium estertheticum subspecies estertheticum, isolated from Vacuum packed lamb meat from New Zealand imported to Switzerland.</title>
        <authorList>
            <person name="Wambui J."/>
            <person name="Stevens M.J.A."/>
            <person name="Stephan R."/>
        </authorList>
    </citation>
    <scope>NUCLEOTIDE SEQUENCE [LARGE SCALE GENOMIC DNA]</scope>
    <source>
        <strain evidence="12 13">CEST001</strain>
    </source>
</reference>
<organism evidence="12 13">
    <name type="scientific">Clostridium estertheticum</name>
    <dbReference type="NCBI Taxonomy" id="238834"/>
    <lineage>
        <taxon>Bacteria</taxon>
        <taxon>Bacillati</taxon>
        <taxon>Bacillota</taxon>
        <taxon>Clostridia</taxon>
        <taxon>Eubacteriales</taxon>
        <taxon>Clostridiaceae</taxon>
        <taxon>Clostridium</taxon>
    </lineage>
</organism>
<dbReference type="PANTHER" id="PTHR30349:SF77">
    <property type="entry name" value="TYROSINE RECOMBINASE XERC"/>
    <property type="match status" value="1"/>
</dbReference>
<evidence type="ECO:0000313" key="12">
    <source>
        <dbReference type="EMBL" id="NNU78273.1"/>
    </source>
</evidence>
<evidence type="ECO:0000256" key="8">
    <source>
        <dbReference type="ARBA" id="ARBA00023306"/>
    </source>
</evidence>
<comment type="caution">
    <text evidence="12">The sequence shown here is derived from an EMBL/GenBank/DDBJ whole genome shotgun (WGS) entry which is preliminary data.</text>
</comment>
<accession>A0A7Y3T084</accession>
<dbReference type="Gene3D" id="1.10.150.130">
    <property type="match status" value="1"/>
</dbReference>
<evidence type="ECO:0000256" key="3">
    <source>
        <dbReference type="ARBA" id="ARBA00022618"/>
    </source>
</evidence>
<keyword evidence="4" id="KW-0159">Chromosome partition</keyword>
<dbReference type="InterPro" id="IPR044068">
    <property type="entry name" value="CB"/>
</dbReference>
<keyword evidence="8" id="KW-0131">Cell cycle</keyword>
<evidence type="ECO:0000256" key="9">
    <source>
        <dbReference type="PROSITE-ProRule" id="PRU01248"/>
    </source>
</evidence>
<keyword evidence="2" id="KW-0963">Cytoplasm</keyword>
<dbReference type="RefSeq" id="WP_171298851.1">
    <property type="nucleotide sequence ID" value="NZ_CP077624.1"/>
</dbReference>
<dbReference type="EMBL" id="JABEYB010000021">
    <property type="protein sequence ID" value="NNU78273.1"/>
    <property type="molecule type" value="Genomic_DNA"/>
</dbReference>
<dbReference type="InterPro" id="IPR050090">
    <property type="entry name" value="Tyrosine_recombinase_XerCD"/>
</dbReference>
<dbReference type="InterPro" id="IPR011010">
    <property type="entry name" value="DNA_brk_join_enz"/>
</dbReference>
<evidence type="ECO:0000256" key="2">
    <source>
        <dbReference type="ARBA" id="ARBA00022490"/>
    </source>
</evidence>
<keyword evidence="7" id="KW-0233">DNA recombination</keyword>